<comment type="caution">
    <text evidence="1">The sequence shown here is derived from an EMBL/GenBank/DDBJ whole genome shotgun (WGS) entry which is preliminary data.</text>
</comment>
<dbReference type="EMBL" id="SSTD01018622">
    <property type="protein sequence ID" value="TYJ97705.1"/>
    <property type="molecule type" value="Genomic_DNA"/>
</dbReference>
<dbReference type="Proteomes" id="UP000321947">
    <property type="component" value="Unassembled WGS sequence"/>
</dbReference>
<organism evidence="1 2">
    <name type="scientific">Cucumis melo var. makuwa</name>
    <name type="common">Oriental melon</name>
    <dbReference type="NCBI Taxonomy" id="1194695"/>
    <lineage>
        <taxon>Eukaryota</taxon>
        <taxon>Viridiplantae</taxon>
        <taxon>Streptophyta</taxon>
        <taxon>Embryophyta</taxon>
        <taxon>Tracheophyta</taxon>
        <taxon>Spermatophyta</taxon>
        <taxon>Magnoliopsida</taxon>
        <taxon>eudicotyledons</taxon>
        <taxon>Gunneridae</taxon>
        <taxon>Pentapetalae</taxon>
        <taxon>rosids</taxon>
        <taxon>fabids</taxon>
        <taxon>Cucurbitales</taxon>
        <taxon>Cucurbitaceae</taxon>
        <taxon>Benincaseae</taxon>
        <taxon>Cucumis</taxon>
    </lineage>
</organism>
<evidence type="ECO:0000313" key="2">
    <source>
        <dbReference type="Proteomes" id="UP000321947"/>
    </source>
</evidence>
<dbReference type="AlphaFoldDB" id="A0A5D3BGV0"/>
<gene>
    <name evidence="1" type="ORF">E5676_scaffold491G00100</name>
</gene>
<name>A0A5D3BGV0_CUCMM</name>
<sequence length="202" mass="22086">MIADALVPSGHSDGSFSSQDVFVPTPGQLSTTNENIEQSDHAPPVRSSIWSILHVDVQEFVSIADSVVQRHIADKVNVSDKHHSCLSVMDLIVKVGLSKTVSNVAVSLNIKYDILHKIGIANCLPVHLNADIVTANDAPGLDPKTLSLSYRLFQGSHVPDLEHDIRPSRNLRVFNTDDVDEKAEGFFVHDDLASRIVNISYS</sequence>
<accession>A0A5D3BGV0</accession>
<evidence type="ECO:0008006" key="3">
    <source>
        <dbReference type="Google" id="ProtNLM"/>
    </source>
</evidence>
<protein>
    <recommendedName>
        <fullName evidence="3">Envelope-like protein</fullName>
    </recommendedName>
</protein>
<reference evidence="1 2" key="1">
    <citation type="submission" date="2019-08" db="EMBL/GenBank/DDBJ databases">
        <title>Draft genome sequences of two oriental melons (Cucumis melo L. var makuwa).</title>
        <authorList>
            <person name="Kwon S.-Y."/>
        </authorList>
    </citation>
    <scope>NUCLEOTIDE SEQUENCE [LARGE SCALE GENOMIC DNA]</scope>
    <source>
        <strain evidence="2">cv. Chang Bougi</strain>
        <tissue evidence="1">Leaf</tissue>
    </source>
</reference>
<proteinExistence type="predicted"/>
<evidence type="ECO:0000313" key="1">
    <source>
        <dbReference type="EMBL" id="TYJ97705.1"/>
    </source>
</evidence>